<keyword evidence="2" id="KW-1185">Reference proteome</keyword>
<gene>
    <name evidence="1" type="ORF">L6164_023463</name>
</gene>
<dbReference type="Proteomes" id="UP000828941">
    <property type="component" value="Chromosome 9"/>
</dbReference>
<reference evidence="1 2" key="1">
    <citation type="journal article" date="2022" name="DNA Res.">
        <title>Chromosomal-level genome assembly of the orchid tree Bauhinia variegata (Leguminosae; Cercidoideae) supports the allotetraploid origin hypothesis of Bauhinia.</title>
        <authorList>
            <person name="Zhong Y."/>
            <person name="Chen Y."/>
            <person name="Zheng D."/>
            <person name="Pang J."/>
            <person name="Liu Y."/>
            <person name="Luo S."/>
            <person name="Meng S."/>
            <person name="Qian L."/>
            <person name="Wei D."/>
            <person name="Dai S."/>
            <person name="Zhou R."/>
        </authorList>
    </citation>
    <scope>NUCLEOTIDE SEQUENCE [LARGE SCALE GENOMIC DNA]</scope>
    <source>
        <strain evidence="1">BV-YZ2020</strain>
    </source>
</reference>
<dbReference type="EMBL" id="CM039434">
    <property type="protein sequence ID" value="KAI4323889.1"/>
    <property type="molecule type" value="Genomic_DNA"/>
</dbReference>
<evidence type="ECO:0000313" key="2">
    <source>
        <dbReference type="Proteomes" id="UP000828941"/>
    </source>
</evidence>
<organism evidence="1 2">
    <name type="scientific">Bauhinia variegata</name>
    <name type="common">Purple orchid tree</name>
    <name type="synonym">Phanera variegata</name>
    <dbReference type="NCBI Taxonomy" id="167791"/>
    <lineage>
        <taxon>Eukaryota</taxon>
        <taxon>Viridiplantae</taxon>
        <taxon>Streptophyta</taxon>
        <taxon>Embryophyta</taxon>
        <taxon>Tracheophyta</taxon>
        <taxon>Spermatophyta</taxon>
        <taxon>Magnoliopsida</taxon>
        <taxon>eudicotyledons</taxon>
        <taxon>Gunneridae</taxon>
        <taxon>Pentapetalae</taxon>
        <taxon>rosids</taxon>
        <taxon>fabids</taxon>
        <taxon>Fabales</taxon>
        <taxon>Fabaceae</taxon>
        <taxon>Cercidoideae</taxon>
        <taxon>Cercideae</taxon>
        <taxon>Bauhiniinae</taxon>
        <taxon>Bauhinia</taxon>
    </lineage>
</organism>
<proteinExistence type="predicted"/>
<protein>
    <submittedName>
        <fullName evidence="1">Uncharacterized protein</fullName>
    </submittedName>
</protein>
<comment type="caution">
    <text evidence="1">The sequence shown here is derived from an EMBL/GenBank/DDBJ whole genome shotgun (WGS) entry which is preliminary data.</text>
</comment>
<sequence>MGSTSQRWSLRGMTALVTGGTNGIGYAIVEELAVLGARVHTCARNEAQLNECLHDLATKGYQVSGSVCDVTSRPQREDLITRVSSLFNGKLNILINNVGTSILKQTVDITAEDFSFLLSTNLESAYHIANWYILFLKILELQASFSYPPLQAYIVPPKILEDNTFLEEFNSRTALGRIGEPNEVSSAVAFLCLPAASYITGQVEESQ</sequence>
<accession>A0ACB9MKA1</accession>
<name>A0ACB9MKA1_BAUVA</name>
<evidence type="ECO:0000313" key="1">
    <source>
        <dbReference type="EMBL" id="KAI4323889.1"/>
    </source>
</evidence>